<evidence type="ECO:0000313" key="1">
    <source>
        <dbReference type="EMBL" id="HIH22059.1"/>
    </source>
</evidence>
<proteinExistence type="predicted"/>
<dbReference type="PROSITE" id="PS51257">
    <property type="entry name" value="PROKAR_LIPOPROTEIN"/>
    <property type="match status" value="1"/>
</dbReference>
<sequence>MKKMLFLSGGLIVLAILLSGCTQQSSQADVEKCNDLPEIESKMQCKYELFSKQELSFCDSLSAENDKYYCYSSIAMAKKDKELCNLLDNENWVNTYQNSCIAGVAEATKDSQLCIEITDEIPRDMCYLAVATAKKDAKICDLIVKSDIKGKCVENTA</sequence>
<evidence type="ECO:0000313" key="2">
    <source>
        <dbReference type="Proteomes" id="UP000590964"/>
    </source>
</evidence>
<comment type="caution">
    <text evidence="1">The sequence shown here is derived from an EMBL/GenBank/DDBJ whole genome shotgun (WGS) entry which is preliminary data.</text>
</comment>
<organism evidence="1 2">
    <name type="scientific">Candidatus Iainarchaeum sp</name>
    <dbReference type="NCBI Taxonomy" id="3101447"/>
    <lineage>
        <taxon>Archaea</taxon>
        <taxon>Candidatus Iainarchaeota</taxon>
        <taxon>Candidatus Iainarchaeia</taxon>
        <taxon>Candidatus Iainarchaeales</taxon>
        <taxon>Candidatus Iainarchaeaceae</taxon>
        <taxon>Candidatus Iainarchaeum</taxon>
    </lineage>
</organism>
<dbReference type="AlphaFoldDB" id="A0A7J4JZH2"/>
<reference evidence="2" key="1">
    <citation type="journal article" date="2020" name="bioRxiv">
        <title>A rank-normalized archaeal taxonomy based on genome phylogeny resolves widespread incomplete and uneven classifications.</title>
        <authorList>
            <person name="Rinke C."/>
            <person name="Chuvochina M."/>
            <person name="Mussig A.J."/>
            <person name="Chaumeil P.-A."/>
            <person name="Waite D.W."/>
            <person name="Whitman W.B."/>
            <person name="Parks D.H."/>
            <person name="Hugenholtz P."/>
        </authorList>
    </citation>
    <scope>NUCLEOTIDE SEQUENCE [LARGE SCALE GENOMIC DNA]</scope>
</reference>
<name>A0A7J4JZH2_9ARCH</name>
<dbReference type="EMBL" id="DUFW01000096">
    <property type="protein sequence ID" value="HIH22059.1"/>
    <property type="molecule type" value="Genomic_DNA"/>
</dbReference>
<protein>
    <submittedName>
        <fullName evidence="1">Uncharacterized protein</fullName>
    </submittedName>
</protein>
<dbReference type="Proteomes" id="UP000590964">
    <property type="component" value="Unassembled WGS sequence"/>
</dbReference>
<gene>
    <name evidence="1" type="ORF">HA222_05390</name>
</gene>
<accession>A0A7J4JZH2</accession>